<evidence type="ECO:0000313" key="2">
    <source>
        <dbReference type="EMBL" id="MBB4893183.1"/>
    </source>
</evidence>
<comment type="caution">
    <text evidence="2">The sequence shown here is derived from an EMBL/GenBank/DDBJ whole genome shotgun (WGS) entry which is preliminary data.</text>
</comment>
<gene>
    <name evidence="2" type="ORF">FHS39_002214</name>
</gene>
<proteinExistence type="predicted"/>
<keyword evidence="3" id="KW-1185">Reference proteome</keyword>
<sequence>MFSPRSLLNLPRTLRHASALSVSLPPAEAVVVDAPDAPLRAALTAAASGGFGPARELLAATRQDMQWERRSGYVAALAEFALHNPGWLDAWLADEPENPDAVLVKADLCIDQAWEVRSAARANAVSRDQFQGFFALLQDAAPVIGAAIELNPADPVPWRIALTHALGTQASREVFDSYWEEAVARAPHHFGCHSVALQYLCEKWYGSHEEMFAFAENAAEQALPGSKLHALPLKAAVEYLVVASAGTREKDPSDGTVPQARIDAAIRRAQELSAHYEAGDPEIAPVRNDLALMLLLHERWSESLEQFRAIGVHATEFPWVYFGDPRKEFLDFRTGVRVHVARNTPFFSRPPQPEPAAPTAGAGGGTEAEHSSLAVVSAPFDTVADATFSGPPLRLATSADGWTTLVEVALHPDPARRGPLLAQGGLVREAGVFTTSEWWPALILHRAGDRRGFTLIRRGKHMAEHHWDPAAPVPGLDEVTATARAVAEVYQLDDIRPLTTVLRGTDDPAGRQAALLAALRLPPVPEAFATRAEALTDLPGARILARRGALEGWEAAGGQAVNPVYTQRRPKRWWALRLVLLPVLVSAAVYGWTSEDVLFVKPLIATFSSAVVGGQLVTAWRRRPRGAGGTVTRA</sequence>
<evidence type="ECO:0008006" key="4">
    <source>
        <dbReference type="Google" id="ProtNLM"/>
    </source>
</evidence>
<reference evidence="2 3" key="1">
    <citation type="submission" date="2020-08" db="EMBL/GenBank/DDBJ databases">
        <title>Genomic Encyclopedia of Type Strains, Phase III (KMG-III): the genomes of soil and plant-associated and newly described type strains.</title>
        <authorList>
            <person name="Whitman W."/>
        </authorList>
    </citation>
    <scope>NUCLEOTIDE SEQUENCE [LARGE SCALE GENOMIC DNA]</scope>
    <source>
        <strain evidence="2 3">CECT 3266</strain>
    </source>
</reference>
<organism evidence="2 3">
    <name type="scientific">Streptomyces olivoverticillatus</name>
    <dbReference type="NCBI Taxonomy" id="66427"/>
    <lineage>
        <taxon>Bacteria</taxon>
        <taxon>Bacillati</taxon>
        <taxon>Actinomycetota</taxon>
        <taxon>Actinomycetes</taxon>
        <taxon>Kitasatosporales</taxon>
        <taxon>Streptomycetaceae</taxon>
        <taxon>Streptomyces</taxon>
    </lineage>
</organism>
<feature type="region of interest" description="Disordered" evidence="1">
    <location>
        <begin position="344"/>
        <end position="368"/>
    </location>
</feature>
<dbReference type="EMBL" id="JACHJH010000003">
    <property type="protein sequence ID" value="MBB4893183.1"/>
    <property type="molecule type" value="Genomic_DNA"/>
</dbReference>
<dbReference type="RefSeq" id="WP_184349015.1">
    <property type="nucleotide sequence ID" value="NZ_JACHJH010000003.1"/>
</dbReference>
<evidence type="ECO:0000256" key="1">
    <source>
        <dbReference type="SAM" id="MobiDB-lite"/>
    </source>
</evidence>
<accession>A0A7W7LMW1</accession>
<dbReference type="Proteomes" id="UP000556084">
    <property type="component" value="Unassembled WGS sequence"/>
</dbReference>
<dbReference type="AlphaFoldDB" id="A0A7W7LMW1"/>
<evidence type="ECO:0000313" key="3">
    <source>
        <dbReference type="Proteomes" id="UP000556084"/>
    </source>
</evidence>
<protein>
    <recommendedName>
        <fullName evidence="4">DUF4034 domain-containing protein</fullName>
    </recommendedName>
</protein>
<name>A0A7W7LMW1_9ACTN</name>